<dbReference type="SUPFAM" id="SSF52833">
    <property type="entry name" value="Thioredoxin-like"/>
    <property type="match status" value="1"/>
</dbReference>
<proteinExistence type="predicted"/>
<dbReference type="Gene3D" id="3.40.30.10">
    <property type="entry name" value="Glutaredoxin"/>
    <property type="match status" value="1"/>
</dbReference>
<dbReference type="Pfam" id="PF13409">
    <property type="entry name" value="GST_N_2"/>
    <property type="match status" value="1"/>
</dbReference>
<reference evidence="3 4" key="1">
    <citation type="submission" date="2024-04" db="EMBL/GenBank/DDBJ databases">
        <title>Phyllosticta paracitricarpa is synonymous to the EU quarantine fungus P. citricarpa based on phylogenomic analyses.</title>
        <authorList>
            <consortium name="Lawrence Berkeley National Laboratory"/>
            <person name="Van Ingen-Buijs V.A."/>
            <person name="Van Westerhoven A.C."/>
            <person name="Haridas S."/>
            <person name="Skiadas P."/>
            <person name="Martin F."/>
            <person name="Groenewald J.Z."/>
            <person name="Crous P.W."/>
            <person name="Seidl M.F."/>
        </authorList>
    </citation>
    <scope>NUCLEOTIDE SEQUENCE [LARGE SCALE GENOMIC DNA]</scope>
    <source>
        <strain evidence="3 4">CBS 123374</strain>
    </source>
</reference>
<evidence type="ECO:0000313" key="4">
    <source>
        <dbReference type="Proteomes" id="UP001492380"/>
    </source>
</evidence>
<dbReference type="Proteomes" id="UP001492380">
    <property type="component" value="Unassembled WGS sequence"/>
</dbReference>
<evidence type="ECO:0000259" key="1">
    <source>
        <dbReference type="Pfam" id="PF13409"/>
    </source>
</evidence>
<evidence type="ECO:0008006" key="5">
    <source>
        <dbReference type="Google" id="ProtNLM"/>
    </source>
</evidence>
<organism evidence="3 4">
    <name type="scientific">Phyllosticta capitalensis</name>
    <dbReference type="NCBI Taxonomy" id="121624"/>
    <lineage>
        <taxon>Eukaryota</taxon>
        <taxon>Fungi</taxon>
        <taxon>Dikarya</taxon>
        <taxon>Ascomycota</taxon>
        <taxon>Pezizomycotina</taxon>
        <taxon>Dothideomycetes</taxon>
        <taxon>Dothideomycetes incertae sedis</taxon>
        <taxon>Botryosphaeriales</taxon>
        <taxon>Phyllostictaceae</taxon>
        <taxon>Phyllosticta</taxon>
    </lineage>
</organism>
<dbReference type="Pfam" id="PF22041">
    <property type="entry name" value="GST_C_7"/>
    <property type="match status" value="1"/>
</dbReference>
<evidence type="ECO:0000313" key="3">
    <source>
        <dbReference type="EMBL" id="KAK8244118.1"/>
    </source>
</evidence>
<dbReference type="InterPro" id="IPR036249">
    <property type="entry name" value="Thioredoxin-like_sf"/>
</dbReference>
<dbReference type="EMBL" id="JBBWRZ010000002">
    <property type="protein sequence ID" value="KAK8244118.1"/>
    <property type="molecule type" value="Genomic_DNA"/>
</dbReference>
<dbReference type="InterPro" id="IPR004045">
    <property type="entry name" value="Glutathione_S-Trfase_N"/>
</dbReference>
<accession>A0ABR1YZK5</accession>
<name>A0ABR1YZK5_9PEZI</name>
<dbReference type="Gene3D" id="1.20.1050.10">
    <property type="match status" value="1"/>
</dbReference>
<dbReference type="InterPro" id="IPR054416">
    <property type="entry name" value="GST_UstS-like_C"/>
</dbReference>
<feature type="domain" description="GST N-terminal" evidence="1">
    <location>
        <begin position="18"/>
        <end position="92"/>
    </location>
</feature>
<keyword evidence="4" id="KW-1185">Reference proteome</keyword>
<feature type="domain" description="Glutathione S-transferase UstS-like C-terminal" evidence="2">
    <location>
        <begin position="114"/>
        <end position="231"/>
    </location>
</feature>
<gene>
    <name evidence="3" type="ORF">HDK90DRAFT_501601</name>
</gene>
<sequence>MAPLILYDLPSNGRCSCWSLNPWKTRMALNYKNVEYQTEFVEYPDLAPTLKGLGVPPNDPSVNTMLYSSPTVRLPDGTFVMDSQKIIFELEKLYPSPPLYLDSEILPKVQELMPQIMGCMVGVFMPRTPKILNDVSAQYFYETRKVRFGMPLQQLEEEKGGPEAWEAGKEPLAKMAALLNQTSGPFFLGNEGKYNSMPYLLSFVFHVLTQAVSYADFVLVSLLEYTKRIGQDIFDKVVAVDKSFEEIYKASAKWLERDDH</sequence>
<protein>
    <recommendedName>
        <fullName evidence="5">GST N-terminal domain-containing protein</fullName>
    </recommendedName>
</protein>
<evidence type="ECO:0000259" key="2">
    <source>
        <dbReference type="Pfam" id="PF22041"/>
    </source>
</evidence>
<comment type="caution">
    <text evidence="3">The sequence shown here is derived from an EMBL/GenBank/DDBJ whole genome shotgun (WGS) entry which is preliminary data.</text>
</comment>